<evidence type="ECO:0000313" key="2">
    <source>
        <dbReference type="EMBL" id="GIF55653.1"/>
    </source>
</evidence>
<feature type="transmembrane region" description="Helical" evidence="1">
    <location>
        <begin position="179"/>
        <end position="198"/>
    </location>
</feature>
<name>A0ABQ4BYQ3_9ACTN</name>
<reference evidence="2 3" key="1">
    <citation type="submission" date="2021-01" db="EMBL/GenBank/DDBJ databases">
        <title>Whole genome shotgun sequence of Asanoa iriomotensis NBRC 100142.</title>
        <authorList>
            <person name="Komaki H."/>
            <person name="Tamura T."/>
        </authorList>
    </citation>
    <scope>NUCLEOTIDE SEQUENCE [LARGE SCALE GENOMIC DNA]</scope>
    <source>
        <strain evidence="2 3">NBRC 100142</strain>
    </source>
</reference>
<dbReference type="EMBL" id="BONC01000008">
    <property type="protein sequence ID" value="GIF55653.1"/>
    <property type="molecule type" value="Genomic_DNA"/>
</dbReference>
<evidence type="ECO:0000313" key="3">
    <source>
        <dbReference type="Proteomes" id="UP000624325"/>
    </source>
</evidence>
<feature type="transmembrane region" description="Helical" evidence="1">
    <location>
        <begin position="12"/>
        <end position="36"/>
    </location>
</feature>
<keyword evidence="1" id="KW-1133">Transmembrane helix</keyword>
<evidence type="ECO:0008006" key="4">
    <source>
        <dbReference type="Google" id="ProtNLM"/>
    </source>
</evidence>
<dbReference type="InterPro" id="IPR026467">
    <property type="entry name" value="Ser/Gly_Cys_C_dom"/>
</dbReference>
<dbReference type="NCBIfam" id="TIGR04222">
    <property type="entry name" value="near_uncomplex"/>
    <property type="match status" value="1"/>
</dbReference>
<feature type="transmembrane region" description="Helical" evidence="1">
    <location>
        <begin position="152"/>
        <end position="173"/>
    </location>
</feature>
<evidence type="ECO:0000256" key="1">
    <source>
        <dbReference type="SAM" id="Phobius"/>
    </source>
</evidence>
<accession>A0ABQ4BYQ3</accession>
<comment type="caution">
    <text evidence="2">The sequence shown here is derived from an EMBL/GenBank/DDBJ whole genome shotgun (WGS) entry which is preliminary data.</text>
</comment>
<protein>
    <recommendedName>
        <fullName evidence="4">TIGR04222 domain-containing membrane protein</fullName>
    </recommendedName>
</protein>
<organism evidence="2 3">
    <name type="scientific">Asanoa iriomotensis</name>
    <dbReference type="NCBI Taxonomy" id="234613"/>
    <lineage>
        <taxon>Bacteria</taxon>
        <taxon>Bacillati</taxon>
        <taxon>Actinomycetota</taxon>
        <taxon>Actinomycetes</taxon>
        <taxon>Micromonosporales</taxon>
        <taxon>Micromonosporaceae</taxon>
        <taxon>Asanoa</taxon>
    </lineage>
</organism>
<keyword evidence="1" id="KW-0812">Transmembrane</keyword>
<dbReference type="Proteomes" id="UP000624325">
    <property type="component" value="Unassembled WGS sequence"/>
</dbReference>
<gene>
    <name evidence="2" type="ORF">Air01nite_17480</name>
</gene>
<proteinExistence type="predicted"/>
<sequence>MLGVTWWNTGGLYFLSLLGGAAGAALVVTLVGRALIRMSGPPLVGRRPSTIDLAYLKGGPGLAALACAVGLQRTAAVNRGPMLTLDVTGPLPAGAPPLMAAIHARLREPCAWLQVLADPQVRAAAGRLHRKLVRRGLLASDARRRWARLTTVPLWAVTALGLVRLASLVGNGAEAGRGATAGIVVVTCATALAGWLLLPAPWLTRGGRSTLRQAAADLRDVGARREGGREPSARELMRAVAVRGPDELVAVDPVFGDAVGAHRRPRPAPPVRIFSWEYNRYL</sequence>
<keyword evidence="1" id="KW-0472">Membrane</keyword>
<keyword evidence="3" id="KW-1185">Reference proteome</keyword>